<comment type="subcellular location">
    <subcellularLocation>
        <location evidence="1">Cell projection</location>
        <location evidence="1">Cilium</location>
    </subcellularLocation>
    <subcellularLocation>
        <location evidence="2">Cytoplasm</location>
    </subcellularLocation>
</comment>
<keyword evidence="3" id="KW-0963">Cytoplasm</keyword>
<reference evidence="13" key="1">
    <citation type="submission" date="2025-08" db="UniProtKB">
        <authorList>
            <consortium name="RefSeq"/>
        </authorList>
    </citation>
    <scope>IDENTIFICATION</scope>
</reference>
<protein>
    <submittedName>
        <fullName evidence="13">Cilia- and flagella-associated protein 74</fullName>
    </submittedName>
</protein>
<evidence type="ECO:0000256" key="5">
    <source>
        <dbReference type="ARBA" id="ARBA00023273"/>
    </source>
</evidence>
<evidence type="ECO:0000256" key="3">
    <source>
        <dbReference type="ARBA" id="ARBA00022490"/>
    </source>
</evidence>
<feature type="compositionally biased region" description="Basic and acidic residues" evidence="7">
    <location>
        <begin position="1258"/>
        <end position="1287"/>
    </location>
</feature>
<feature type="compositionally biased region" description="Polar residues" evidence="7">
    <location>
        <begin position="727"/>
        <end position="739"/>
    </location>
</feature>
<dbReference type="NCBIfam" id="NF012200">
    <property type="entry name" value="choice_anch_D"/>
    <property type="match status" value="1"/>
</dbReference>
<feature type="region of interest" description="Disordered" evidence="7">
    <location>
        <begin position="1499"/>
        <end position="1610"/>
    </location>
</feature>
<evidence type="ECO:0000259" key="8">
    <source>
        <dbReference type="Pfam" id="PF22544"/>
    </source>
</evidence>
<organism evidence="12 13">
    <name type="scientific">Aplysia californica</name>
    <name type="common">California sea hare</name>
    <dbReference type="NCBI Taxonomy" id="6500"/>
    <lineage>
        <taxon>Eukaryota</taxon>
        <taxon>Metazoa</taxon>
        <taxon>Spiralia</taxon>
        <taxon>Lophotrochozoa</taxon>
        <taxon>Mollusca</taxon>
        <taxon>Gastropoda</taxon>
        <taxon>Heterobranchia</taxon>
        <taxon>Euthyneura</taxon>
        <taxon>Tectipleura</taxon>
        <taxon>Aplysiida</taxon>
        <taxon>Aplysioidea</taxon>
        <taxon>Aplysiidae</taxon>
        <taxon>Aplysia</taxon>
    </lineage>
</organism>
<dbReference type="Pfam" id="PF24771">
    <property type="entry name" value="Ig_CFAP74_1st"/>
    <property type="match status" value="1"/>
</dbReference>
<feature type="compositionally biased region" description="Acidic residues" evidence="7">
    <location>
        <begin position="459"/>
        <end position="473"/>
    </location>
</feature>
<dbReference type="Pfam" id="PF22544">
    <property type="entry name" value="HYDIN_VesB_CFA65-like_Ig"/>
    <property type="match status" value="1"/>
</dbReference>
<feature type="domain" description="CFAP74 second Ig-like" evidence="9">
    <location>
        <begin position="648"/>
        <end position="750"/>
    </location>
</feature>
<name>A0ABM1W164_APLCA</name>
<feature type="region of interest" description="Disordered" evidence="7">
    <location>
        <begin position="1258"/>
        <end position="1372"/>
    </location>
</feature>
<feature type="domain" description="CFAP74 third Ig-like" evidence="10">
    <location>
        <begin position="933"/>
        <end position="1045"/>
    </location>
</feature>
<feature type="compositionally biased region" description="Polar residues" evidence="7">
    <location>
        <begin position="763"/>
        <end position="777"/>
    </location>
</feature>
<feature type="domain" description="CFAP74 second Ig-like" evidence="9">
    <location>
        <begin position="831"/>
        <end position="931"/>
    </location>
</feature>
<feature type="coiled-coil region" evidence="6">
    <location>
        <begin position="234"/>
        <end position="265"/>
    </location>
</feature>
<gene>
    <name evidence="13" type="primary">LOC101858971</name>
</gene>
<feature type="region of interest" description="Disordered" evidence="7">
    <location>
        <begin position="697"/>
        <end position="868"/>
    </location>
</feature>
<keyword evidence="12" id="KW-1185">Reference proteome</keyword>
<feature type="compositionally biased region" description="Basic and acidic residues" evidence="7">
    <location>
        <begin position="800"/>
        <end position="814"/>
    </location>
</feature>
<evidence type="ECO:0000256" key="1">
    <source>
        <dbReference type="ARBA" id="ARBA00004138"/>
    </source>
</evidence>
<dbReference type="Pfam" id="PF24798">
    <property type="entry name" value="Ig-CFAP74_4th"/>
    <property type="match status" value="1"/>
</dbReference>
<evidence type="ECO:0000259" key="11">
    <source>
        <dbReference type="Pfam" id="PF24798"/>
    </source>
</evidence>
<dbReference type="InterPro" id="IPR053879">
    <property type="entry name" value="HYDIN_VesB_CFA65-like_Ig"/>
</dbReference>
<dbReference type="GeneID" id="101858971"/>
<feature type="compositionally biased region" description="Polar residues" evidence="7">
    <location>
        <begin position="1958"/>
        <end position="1967"/>
    </location>
</feature>
<feature type="domain" description="HYDIN/VesB/CFA65-like Ig-like" evidence="8">
    <location>
        <begin position="1682"/>
        <end position="1770"/>
    </location>
</feature>
<dbReference type="PANTHER" id="PTHR22538">
    <property type="entry name" value="CILIA- AND FLAGELLA-ASSOCIATED PROTEIN 74"/>
    <property type="match status" value="1"/>
</dbReference>
<feature type="compositionally biased region" description="Basic residues" evidence="7">
    <location>
        <begin position="1418"/>
        <end position="1437"/>
    </location>
</feature>
<dbReference type="RefSeq" id="XP_035828407.1">
    <property type="nucleotide sequence ID" value="XM_035972514.1"/>
</dbReference>
<dbReference type="InterPro" id="IPR013783">
    <property type="entry name" value="Ig-like_fold"/>
</dbReference>
<dbReference type="InterPro" id="IPR056310">
    <property type="entry name" value="Ig-CFAP74_4th"/>
</dbReference>
<dbReference type="InterPro" id="IPR056306">
    <property type="entry name" value="Ig-CFAP74_2nd"/>
</dbReference>
<dbReference type="PANTHER" id="PTHR22538:SF0">
    <property type="entry name" value="CILIA- AND FLAGELLA-ASSOCIATED PROTEIN 74"/>
    <property type="match status" value="1"/>
</dbReference>
<feature type="compositionally biased region" description="Low complexity" evidence="7">
    <location>
        <begin position="1574"/>
        <end position="1592"/>
    </location>
</feature>
<feature type="region of interest" description="Disordered" evidence="7">
    <location>
        <begin position="295"/>
        <end position="322"/>
    </location>
</feature>
<feature type="compositionally biased region" description="Basic and acidic residues" evidence="7">
    <location>
        <begin position="1340"/>
        <end position="1362"/>
    </location>
</feature>
<feature type="region of interest" description="Disordered" evidence="7">
    <location>
        <begin position="1418"/>
        <end position="1478"/>
    </location>
</feature>
<sequence length="2092" mass="234208">MEYTANAKMMLGYIDDDDDEILDYDGNLDLSTDNEDEDEAESMQEYAQHYPETPEEKINWQEQIRMIHLRSHLNQLLEKVKHAQYVTDKSREELKKCRDQIQNYEAERNSLFREIQTKESDGNQSAVHRVRAAHERICKELQEEQQLERMIMDRLDQAEYDLAVAEVERGKFILAEDDLLQREHQLSKEKTDMAMVRLHKEEQLARQALVTRRKDQKTHHDAVMDAQRRHFQAVEDAEKSHERANKYLQKTLNKLNQRQKEEEERYKTDMTSKMDMLLKLRNDIAHNRENLRAIRARDKAAERKEKSAEQEERERISAKGGNPEEILLVKKRRNEVEKQKQQFETDQKVKKASIMQKILMEEENLKKRKKQQPYLWDCPDREKSLRVSAHTQKPLNALENYLKATADEVAEVEETVMDNKEKEILERLDQAEEEKALAQGGEEGEEGDVAPVEISLPPADEDSDSSLDDETEENVVDLAAPEFEGLWDRETKPYRVPKDNDIMANKPFGGSKMDKEILQKTLERTREGIVVTQVAAGREFSGCPFYSKPDVIHFKDFVVGKTYKKRVTLTNVSYTVNYIKFLDITERLKDFIKIHFDPPGQMSAGLTCEMTVTFKPMINEDLKGEVSFLTQTGPFNIPLVCSTKKCDLTLDTGSVDFGTTVIGETLKRTFTLTNRGALGTKFDFFKVTGMKQRTLTTAGTSLGRMEESQTKNRVSEIERASLKESARSSVQRQAANGQENEPENDSALENVEMGARLEENVKQKSITSLRTTDSMRTVSPEDSMAVPEKPKQAGSNLAVDCRKKSEEALDKIPEAGEVSVPPEPVPEDAEAGEENAADSAPEGSEQKQERESDEATSPDLAVSEMDDYGSLDGMRVGPLITGEIGPFSSLRLEIIWQPTIPGKVDSEFLVTFTDPLSEPLSIHALANAIDVPVWVERQTVDLKICMFDRLYQDTIIVNNRATTALRLKFEVCKELRNHLELLPRTGYIQAQSQFSAQLKFLPRKSLFEEAAKYFDKETGVLEAPMTIRVADQTTPVNFTVQAVLTTSDLEFDVSDIDFGHCTIHESVKKTIKLTNLSILPQQFGFVGLPEYIEVQPNDGFGTLLPLETLELDVIFSPRKTRDYKLELVCRSLINRDFKIQVCGVGVLTPLELSHQVIHFAATPLYDVSSVAFHVVNSHTSSNEFTHPVPRIGKGEICPVGPTSFEFMVPNDVPFTVSPRVGTVMPGEKCRIQVRFSPTLSDYDVRQEALRIHTKLEAAREEKEREEAALREKMEKENKERELAEAQAKKKSKKGNKSRNNVWGNDESDEENEDDGGYDCGADKNMNSVKGKRSTQWGHGLHADEKKENVEDRKRFSGSEKKSVARKASNNGLGVSTTLCGVSSRALRSCEVTPAVEIQYCEPCEMEKERHGRYRAYMRKKINKRRNSHPNGKTRRSKASNEGEEAEERRHFPCGVNKNDFSGRSRNSGSLAKSGWKSASCRSGRTSFFEICLQEEPGAVDANYNKEETTEDKDGGSNVDGTETLPESVPASQGDLVTGQEDGLDQEDFREGGEEDEDEDATAGKGKGKGKDTPKAAGAQAKASKQSANAPSSTGSAMTQSNTPRFDPDTLSRDSVEYQAAITSLVRQYKGQFQSFTVPCCVASGATGNPGELSYSVHNTLYLDVHCPAIKPPVVVISDGGKRTVDFGDVSIGQTCPRSVTIQNISDKDVELSATTTNPHGPFLMLNALRALSPGATHTVLLTFAPAQGQIFQEELGIITLNSTLHLTLRGRGVSPLVNLSIEDELFDMNAVLVSEYVEKIFKIQNTSTLAIDYVIKQDSLSPLRHQKQQEIPAYVTHSQVVKNFVGTQNDNGKNVFDIIPTTGTIQAGETKEITVTFAPDHESDLYSDGVRIELFDQTCVHQGQEESHFFRVIGQAKARVMFLDGGELLTPGQESLAQEVVPADDDDPVPVSVKESETTPQKKNSQGKGVLAMSPPALVTINSVMANDTFQPAVREIYAGCVRTMAVSQKKPGKTNGEFVVEGIQTLLQKGFTVEPQRGMVEAGTKKPIVFTWTPPQGFDPSNTIEETAILTLRCDVTEQIPLMIRAMVVSE</sequence>
<dbReference type="Pfam" id="PF24778">
    <property type="entry name" value="Ig-CFAP74_3rd"/>
    <property type="match status" value="1"/>
</dbReference>
<accession>A0ABM1W164</accession>
<feature type="compositionally biased region" description="Polar residues" evidence="7">
    <location>
        <begin position="1458"/>
        <end position="1470"/>
    </location>
</feature>
<feature type="compositionally biased region" description="Acidic residues" evidence="7">
    <location>
        <begin position="1305"/>
        <end position="1316"/>
    </location>
</feature>
<feature type="coiled-coil region" evidence="6">
    <location>
        <begin position="395"/>
        <end position="422"/>
    </location>
</feature>
<evidence type="ECO:0000256" key="2">
    <source>
        <dbReference type="ARBA" id="ARBA00004496"/>
    </source>
</evidence>
<feature type="compositionally biased region" description="Acidic residues" evidence="7">
    <location>
        <begin position="825"/>
        <end position="836"/>
    </location>
</feature>
<dbReference type="Pfam" id="PF24770">
    <property type="entry name" value="Ig-CFAP74_2"/>
    <property type="match status" value="2"/>
</dbReference>
<evidence type="ECO:0000259" key="9">
    <source>
        <dbReference type="Pfam" id="PF24770"/>
    </source>
</evidence>
<feature type="compositionally biased region" description="Basic and acidic residues" evidence="7">
    <location>
        <begin position="1503"/>
        <end position="1514"/>
    </location>
</feature>
<evidence type="ECO:0000259" key="10">
    <source>
        <dbReference type="Pfam" id="PF24778"/>
    </source>
</evidence>
<feature type="compositionally biased region" description="Polar residues" evidence="7">
    <location>
        <begin position="1593"/>
        <end position="1603"/>
    </location>
</feature>
<keyword evidence="6" id="KW-0175">Coiled coil</keyword>
<keyword evidence="4" id="KW-0969">Cilium</keyword>
<feature type="coiled-coil region" evidence="6">
    <location>
        <begin position="87"/>
        <end position="121"/>
    </location>
</feature>
<feature type="compositionally biased region" description="Basic and acidic residues" evidence="7">
    <location>
        <begin position="704"/>
        <end position="726"/>
    </location>
</feature>
<dbReference type="Proteomes" id="UP000694888">
    <property type="component" value="Unplaced"/>
</dbReference>
<evidence type="ECO:0000256" key="6">
    <source>
        <dbReference type="SAM" id="Coils"/>
    </source>
</evidence>
<evidence type="ECO:0000313" key="13">
    <source>
        <dbReference type="RefSeq" id="XP_035828407.1"/>
    </source>
</evidence>
<feature type="region of interest" description="Disordered" evidence="7">
    <location>
        <begin position="434"/>
        <end position="473"/>
    </location>
</feature>
<feature type="compositionally biased region" description="Basic and acidic residues" evidence="7">
    <location>
        <begin position="295"/>
        <end position="317"/>
    </location>
</feature>
<evidence type="ECO:0000256" key="4">
    <source>
        <dbReference type="ARBA" id="ARBA00023069"/>
    </source>
</evidence>
<dbReference type="Gene3D" id="2.60.40.10">
    <property type="entry name" value="Immunoglobulins"/>
    <property type="match status" value="6"/>
</dbReference>
<keyword evidence="13" id="KW-0282">Flagellum</keyword>
<proteinExistence type="predicted"/>
<dbReference type="InterPro" id="IPR056307">
    <property type="entry name" value="Ig-CFAP74_3rd"/>
</dbReference>
<evidence type="ECO:0000313" key="12">
    <source>
        <dbReference type="Proteomes" id="UP000694888"/>
    </source>
</evidence>
<feature type="domain" description="CFAP74 fourth Ig-like" evidence="11">
    <location>
        <begin position="1051"/>
        <end position="1145"/>
    </location>
</feature>
<evidence type="ECO:0000256" key="7">
    <source>
        <dbReference type="SAM" id="MobiDB-lite"/>
    </source>
</evidence>
<feature type="region of interest" description="Disordered" evidence="7">
    <location>
        <begin position="1940"/>
        <end position="1970"/>
    </location>
</feature>
<keyword evidence="5" id="KW-0966">Cell projection</keyword>